<accession>A0A1Y5SCT2</accession>
<dbReference type="InParanoid" id="A0A1Y5SCT2"/>
<evidence type="ECO:0000313" key="2">
    <source>
        <dbReference type="EMBL" id="SLN37086.1"/>
    </source>
</evidence>
<dbReference type="RefSeq" id="WP_085882714.1">
    <property type="nucleotide sequence ID" value="NZ_FWFR01000001.1"/>
</dbReference>
<dbReference type="CDD" id="cd05325">
    <property type="entry name" value="carb_red_sniffer_like_SDR_c"/>
    <property type="match status" value="1"/>
</dbReference>
<dbReference type="Proteomes" id="UP000193200">
    <property type="component" value="Unassembled WGS sequence"/>
</dbReference>
<dbReference type="SUPFAM" id="SSF51735">
    <property type="entry name" value="NAD(P)-binding Rossmann-fold domains"/>
    <property type="match status" value="1"/>
</dbReference>
<keyword evidence="3" id="KW-1185">Reference proteome</keyword>
<dbReference type="InterPro" id="IPR052184">
    <property type="entry name" value="SDR_enzymes"/>
</dbReference>
<dbReference type="PANTHER" id="PTHR45458">
    <property type="entry name" value="SHORT-CHAIN DEHYDROGENASE/REDUCTASE SDR"/>
    <property type="match status" value="1"/>
</dbReference>
<protein>
    <submittedName>
        <fullName evidence="2">C-factor</fullName>
    </submittedName>
</protein>
<dbReference type="OrthoDB" id="9785826at2"/>
<dbReference type="AlphaFoldDB" id="A0A1Y5SCT2"/>
<dbReference type="EMBL" id="FWFR01000001">
    <property type="protein sequence ID" value="SLN37086.1"/>
    <property type="molecule type" value="Genomic_DNA"/>
</dbReference>
<dbReference type="Gene3D" id="3.40.50.720">
    <property type="entry name" value="NAD(P)-binding Rossmann-like Domain"/>
    <property type="match status" value="1"/>
</dbReference>
<dbReference type="Pfam" id="PF00106">
    <property type="entry name" value="adh_short"/>
    <property type="match status" value="1"/>
</dbReference>
<dbReference type="InterPro" id="IPR036291">
    <property type="entry name" value="NAD(P)-bd_dom_sf"/>
</dbReference>
<comment type="similarity">
    <text evidence="1">Belongs to the short-chain dehydrogenases/reductases (SDR) family.</text>
</comment>
<name>A0A1Y5SCT2_9PROT</name>
<evidence type="ECO:0000256" key="1">
    <source>
        <dbReference type="RuleBase" id="RU000363"/>
    </source>
</evidence>
<reference evidence="2 3" key="1">
    <citation type="submission" date="2017-03" db="EMBL/GenBank/DDBJ databases">
        <authorList>
            <person name="Afonso C.L."/>
            <person name="Miller P.J."/>
            <person name="Scott M.A."/>
            <person name="Spackman E."/>
            <person name="Goraichik I."/>
            <person name="Dimitrov K.M."/>
            <person name="Suarez D.L."/>
            <person name="Swayne D.E."/>
        </authorList>
    </citation>
    <scope>NUCLEOTIDE SEQUENCE [LARGE SCALE GENOMIC DNA]</scope>
    <source>
        <strain evidence="2 3">CECT 7691</strain>
    </source>
</reference>
<dbReference type="PRINTS" id="PR00081">
    <property type="entry name" value="GDHRDH"/>
</dbReference>
<evidence type="ECO:0000313" key="3">
    <source>
        <dbReference type="Proteomes" id="UP000193200"/>
    </source>
</evidence>
<sequence>MPDMKSVLVTGAARGLGLEFCRRYLADGWRVHAACRTPEKATTLMALAAGSPGELHLHRLDVTSARDGAALAGALGESSLDLLINNAGIIGPARPGGEIPDEAAWSEAFRVNCQAPYRLTRLLADALGRAENGLVVFLSSTMGSIGNLAATNAVPYRTSKVALNMAARSLSIEFRDRFGVLIVHPGYVRTDMGGPGATIEAEESVAGLRRLIDGFEPARHGGFFDYQGKALPW</sequence>
<dbReference type="InterPro" id="IPR002347">
    <property type="entry name" value="SDR_fam"/>
</dbReference>
<dbReference type="PANTHER" id="PTHR45458:SF1">
    <property type="entry name" value="SHORT CHAIN DEHYDROGENASE"/>
    <property type="match status" value="1"/>
</dbReference>
<dbReference type="GO" id="GO:0016616">
    <property type="term" value="F:oxidoreductase activity, acting on the CH-OH group of donors, NAD or NADP as acceptor"/>
    <property type="evidence" value="ECO:0007669"/>
    <property type="project" value="TreeGrafter"/>
</dbReference>
<organism evidence="2 3">
    <name type="scientific">Oceanibacterium hippocampi</name>
    <dbReference type="NCBI Taxonomy" id="745714"/>
    <lineage>
        <taxon>Bacteria</taxon>
        <taxon>Pseudomonadati</taxon>
        <taxon>Pseudomonadota</taxon>
        <taxon>Alphaproteobacteria</taxon>
        <taxon>Sneathiellales</taxon>
        <taxon>Sneathiellaceae</taxon>
        <taxon>Oceanibacterium</taxon>
    </lineage>
</organism>
<proteinExistence type="inferred from homology"/>
<dbReference type="PRINTS" id="PR00080">
    <property type="entry name" value="SDRFAMILY"/>
</dbReference>
<gene>
    <name evidence="2" type="primary">csgA</name>
    <name evidence="2" type="ORF">OCH7691_01505</name>
</gene>